<reference evidence="2" key="1">
    <citation type="journal article" date="2021" name="J Fungi (Basel)">
        <title>Virulence traits and population genomics of the black yeast Aureobasidium melanogenum.</title>
        <authorList>
            <person name="Cernosa A."/>
            <person name="Sun X."/>
            <person name="Gostincar C."/>
            <person name="Fang C."/>
            <person name="Gunde-Cimerman N."/>
            <person name="Song Z."/>
        </authorList>
    </citation>
    <scope>NUCLEOTIDE SEQUENCE</scope>
    <source>
        <strain evidence="2">EXF-9911</strain>
    </source>
</reference>
<reference evidence="2" key="2">
    <citation type="submission" date="2021-08" db="EMBL/GenBank/DDBJ databases">
        <authorList>
            <person name="Gostincar C."/>
            <person name="Sun X."/>
            <person name="Song Z."/>
            <person name="Gunde-Cimerman N."/>
        </authorList>
    </citation>
    <scope>NUCLEOTIDE SEQUENCE</scope>
    <source>
        <strain evidence="2">EXF-9911</strain>
    </source>
</reference>
<proteinExistence type="predicted"/>
<gene>
    <name evidence="2" type="ORF">KCU76_g14805</name>
</gene>
<feature type="non-terminal residue" evidence="2">
    <location>
        <position position="71"/>
    </location>
</feature>
<sequence length="71" mass="7487">MSLSAAIDQEAKDLRRDFELNNTRKKSSALPPLPPPAPTKPTPPTSPVLSHRAMAPTTAARGKPAFPGDLG</sequence>
<feature type="compositionally biased region" description="Basic and acidic residues" evidence="1">
    <location>
        <begin position="9"/>
        <end position="19"/>
    </location>
</feature>
<comment type="caution">
    <text evidence="2">The sequence shown here is derived from an EMBL/GenBank/DDBJ whole genome shotgun (WGS) entry which is preliminary data.</text>
</comment>
<name>A0A9P8J266_AURME</name>
<organism evidence="2 3">
    <name type="scientific">Aureobasidium melanogenum</name>
    <name type="common">Aureobasidium pullulans var. melanogenum</name>
    <dbReference type="NCBI Taxonomy" id="46634"/>
    <lineage>
        <taxon>Eukaryota</taxon>
        <taxon>Fungi</taxon>
        <taxon>Dikarya</taxon>
        <taxon>Ascomycota</taxon>
        <taxon>Pezizomycotina</taxon>
        <taxon>Dothideomycetes</taxon>
        <taxon>Dothideomycetidae</taxon>
        <taxon>Dothideales</taxon>
        <taxon>Saccotheciaceae</taxon>
        <taxon>Aureobasidium</taxon>
    </lineage>
</organism>
<dbReference type="EMBL" id="JAHFXF010000923">
    <property type="protein sequence ID" value="KAG9680972.1"/>
    <property type="molecule type" value="Genomic_DNA"/>
</dbReference>
<dbReference type="Proteomes" id="UP000779574">
    <property type="component" value="Unassembled WGS sequence"/>
</dbReference>
<feature type="compositionally biased region" description="Pro residues" evidence="1">
    <location>
        <begin position="31"/>
        <end position="46"/>
    </location>
</feature>
<evidence type="ECO:0000256" key="1">
    <source>
        <dbReference type="SAM" id="MobiDB-lite"/>
    </source>
</evidence>
<evidence type="ECO:0000313" key="2">
    <source>
        <dbReference type="EMBL" id="KAG9680972.1"/>
    </source>
</evidence>
<dbReference type="AlphaFoldDB" id="A0A9P8J266"/>
<accession>A0A9P8J266</accession>
<evidence type="ECO:0000313" key="3">
    <source>
        <dbReference type="Proteomes" id="UP000779574"/>
    </source>
</evidence>
<protein>
    <submittedName>
        <fullName evidence="2">Uncharacterized protein</fullName>
    </submittedName>
</protein>
<feature type="region of interest" description="Disordered" evidence="1">
    <location>
        <begin position="1"/>
        <end position="71"/>
    </location>
</feature>